<evidence type="ECO:0000256" key="1">
    <source>
        <dbReference type="SAM" id="MobiDB-lite"/>
    </source>
</evidence>
<gene>
    <name evidence="2" type="ORF">GCM10017576_22380</name>
</gene>
<dbReference type="AlphaFoldDB" id="A0A9W6H4V0"/>
<dbReference type="Proteomes" id="UP001142462">
    <property type="component" value="Unassembled WGS sequence"/>
</dbReference>
<organism evidence="2 3">
    <name type="scientific">Microbacterium barkeri</name>
    <dbReference type="NCBI Taxonomy" id="33917"/>
    <lineage>
        <taxon>Bacteria</taxon>
        <taxon>Bacillati</taxon>
        <taxon>Actinomycetota</taxon>
        <taxon>Actinomycetes</taxon>
        <taxon>Micrococcales</taxon>
        <taxon>Microbacteriaceae</taxon>
        <taxon>Microbacterium</taxon>
    </lineage>
</organism>
<evidence type="ECO:0000313" key="3">
    <source>
        <dbReference type="Proteomes" id="UP001142462"/>
    </source>
</evidence>
<sequence length="72" mass="7810">MPARTAALEEAGEHRGVQAVDEREIRIDGRRGERVAEGPVLFQSTDDSLNSHRRSLVAPSDTGTTDIRAPPS</sequence>
<feature type="region of interest" description="Disordered" evidence="1">
    <location>
        <begin position="41"/>
        <end position="72"/>
    </location>
</feature>
<reference evidence="2" key="2">
    <citation type="submission" date="2023-01" db="EMBL/GenBank/DDBJ databases">
        <authorList>
            <person name="Sun Q."/>
            <person name="Evtushenko L."/>
        </authorList>
    </citation>
    <scope>NUCLEOTIDE SEQUENCE</scope>
    <source>
        <strain evidence="2">VKM Ac-1020</strain>
    </source>
</reference>
<keyword evidence="3" id="KW-1185">Reference proteome</keyword>
<name>A0A9W6H4V0_9MICO</name>
<accession>A0A9W6H4V0</accession>
<feature type="compositionally biased region" description="Basic and acidic residues" evidence="1">
    <location>
        <begin position="11"/>
        <end position="20"/>
    </location>
</feature>
<dbReference type="EMBL" id="BSEJ01000010">
    <property type="protein sequence ID" value="GLJ62108.1"/>
    <property type="molecule type" value="Genomic_DNA"/>
</dbReference>
<evidence type="ECO:0000313" key="2">
    <source>
        <dbReference type="EMBL" id="GLJ62108.1"/>
    </source>
</evidence>
<reference evidence="2" key="1">
    <citation type="journal article" date="2014" name="Int. J. Syst. Evol. Microbiol.">
        <title>Complete genome sequence of Corynebacterium casei LMG S-19264T (=DSM 44701T), isolated from a smear-ripened cheese.</title>
        <authorList>
            <consortium name="US DOE Joint Genome Institute (JGI-PGF)"/>
            <person name="Walter F."/>
            <person name="Albersmeier A."/>
            <person name="Kalinowski J."/>
            <person name="Ruckert C."/>
        </authorList>
    </citation>
    <scope>NUCLEOTIDE SEQUENCE</scope>
    <source>
        <strain evidence="2">VKM Ac-1020</strain>
    </source>
</reference>
<protein>
    <submittedName>
        <fullName evidence="2">Uncharacterized protein</fullName>
    </submittedName>
</protein>
<proteinExistence type="predicted"/>
<comment type="caution">
    <text evidence="2">The sequence shown here is derived from an EMBL/GenBank/DDBJ whole genome shotgun (WGS) entry which is preliminary data.</text>
</comment>
<feature type="region of interest" description="Disordered" evidence="1">
    <location>
        <begin position="1"/>
        <end position="20"/>
    </location>
</feature>